<feature type="active site" description="Proton donor; for dehydratase activity" evidence="12">
    <location>
        <position position="2945"/>
    </location>
</feature>
<keyword evidence="3 17" id="KW-0808">Transferase</keyword>
<feature type="active site" description="Proton donor; for dehydratase activity" evidence="12">
    <location>
        <position position="6336"/>
    </location>
</feature>
<feature type="region of interest" description="N-terminal hotdog fold" evidence="12">
    <location>
        <begin position="2750"/>
        <end position="2873"/>
    </location>
</feature>
<feature type="domain" description="Carrier" evidence="14">
    <location>
        <begin position="5167"/>
        <end position="5242"/>
    </location>
</feature>
<dbReference type="SMART" id="SM00825">
    <property type="entry name" value="PKS_KS"/>
    <property type="match status" value="4"/>
</dbReference>
<feature type="domain" description="PKS/mFAS DH" evidence="16">
    <location>
        <begin position="1026"/>
        <end position="1300"/>
    </location>
</feature>
<keyword evidence="18" id="KW-1185">Reference proteome</keyword>
<dbReference type="InterPro" id="IPR016036">
    <property type="entry name" value="Malonyl_transacylase_ACP-bd"/>
</dbReference>
<dbReference type="InterPro" id="IPR020841">
    <property type="entry name" value="PKS_Beta-ketoAc_synthase_dom"/>
</dbReference>
<dbReference type="InterPro" id="IPR032821">
    <property type="entry name" value="PKS_assoc"/>
</dbReference>
<protein>
    <recommendedName>
        <fullName evidence="11">6-deoxyerythronolide-B synthase</fullName>
        <ecNumber evidence="11">2.3.1.94</ecNumber>
    </recommendedName>
</protein>
<dbReference type="PROSITE" id="PS52004">
    <property type="entry name" value="KS3_2"/>
    <property type="match status" value="4"/>
</dbReference>
<evidence type="ECO:0000256" key="13">
    <source>
        <dbReference type="SAM" id="MobiDB-lite"/>
    </source>
</evidence>
<organism evidence="17 18">
    <name type="scientific">Saccharothrix texasensis</name>
    <dbReference type="NCBI Taxonomy" id="103734"/>
    <lineage>
        <taxon>Bacteria</taxon>
        <taxon>Bacillati</taxon>
        <taxon>Actinomycetota</taxon>
        <taxon>Actinomycetes</taxon>
        <taxon>Pseudonocardiales</taxon>
        <taxon>Pseudonocardiaceae</taxon>
        <taxon>Saccharothrix</taxon>
    </lineage>
</organism>
<dbReference type="OrthoDB" id="9778690at2"/>
<dbReference type="InterPro" id="IPR009081">
    <property type="entry name" value="PP-bd_ACP"/>
</dbReference>
<dbReference type="SMART" id="SM00822">
    <property type="entry name" value="PKS_KR"/>
    <property type="match status" value="4"/>
</dbReference>
<dbReference type="InterPro" id="IPR006162">
    <property type="entry name" value="Ppantetheine_attach_site"/>
</dbReference>
<dbReference type="GO" id="GO:0047879">
    <property type="term" value="F:erythronolide synthase activity"/>
    <property type="evidence" value="ECO:0007669"/>
    <property type="project" value="UniProtKB-EC"/>
</dbReference>
<evidence type="ECO:0000313" key="18">
    <source>
        <dbReference type="Proteomes" id="UP000268727"/>
    </source>
</evidence>
<dbReference type="InterPro" id="IPR036291">
    <property type="entry name" value="NAD(P)-bd_dom_sf"/>
</dbReference>
<dbReference type="Pfam" id="PF21089">
    <property type="entry name" value="PKS_DH_N"/>
    <property type="match status" value="4"/>
</dbReference>
<feature type="active site" description="Proton acceptor; for dehydratase activity" evidence="12">
    <location>
        <position position="6172"/>
    </location>
</feature>
<feature type="active site" description="Proton donor; for dehydratase activity" evidence="12">
    <location>
        <position position="1223"/>
    </location>
</feature>
<dbReference type="InterPro" id="IPR057326">
    <property type="entry name" value="KR_dom"/>
</dbReference>
<feature type="domain" description="Ketosynthase family 3 (KS3)" evidence="15">
    <location>
        <begin position="3548"/>
        <end position="3972"/>
    </location>
</feature>
<feature type="region of interest" description="N-terminal hotdog fold" evidence="12">
    <location>
        <begin position="4448"/>
        <end position="4571"/>
    </location>
</feature>
<evidence type="ECO:0000256" key="2">
    <source>
        <dbReference type="ARBA" id="ARBA00022553"/>
    </source>
</evidence>
<dbReference type="InterPro" id="IPR020807">
    <property type="entry name" value="PKS_DH"/>
</dbReference>
<feature type="domain" description="Ketosynthase family 3 (KS3)" evidence="15">
    <location>
        <begin position="5260"/>
        <end position="5684"/>
    </location>
</feature>
<proteinExistence type="predicted"/>
<dbReference type="InterPro" id="IPR020806">
    <property type="entry name" value="PKS_PP-bd"/>
</dbReference>
<feature type="domain" description="Carrier" evidence="14">
    <location>
        <begin position="1764"/>
        <end position="1839"/>
    </location>
</feature>
<dbReference type="Pfam" id="PF14765">
    <property type="entry name" value="PS-DH"/>
    <property type="match status" value="4"/>
</dbReference>
<dbReference type="Proteomes" id="UP000268727">
    <property type="component" value="Unassembled WGS sequence"/>
</dbReference>
<dbReference type="PROSITE" id="PS00012">
    <property type="entry name" value="PHOSPHOPANTETHEINE"/>
    <property type="match status" value="4"/>
</dbReference>
<dbReference type="SUPFAM" id="SSF53901">
    <property type="entry name" value="Thiolase-like"/>
    <property type="match status" value="4"/>
</dbReference>
<dbReference type="Gene3D" id="3.30.70.3290">
    <property type="match status" value="4"/>
</dbReference>
<dbReference type="SUPFAM" id="SSF55048">
    <property type="entry name" value="Probable ACP-binding domain of malonyl-CoA ACP transacylase"/>
    <property type="match status" value="4"/>
</dbReference>
<dbReference type="PANTHER" id="PTHR43775:SF51">
    <property type="entry name" value="INACTIVE PHENOLPHTHIOCEROL SYNTHESIS POLYKETIDE SYNTHASE TYPE I PKS1-RELATED"/>
    <property type="match status" value="1"/>
</dbReference>
<dbReference type="InterPro" id="IPR014030">
    <property type="entry name" value="Ketoacyl_synth_N"/>
</dbReference>
<gene>
    <name evidence="17" type="ORF">EDD40_0923</name>
</gene>
<dbReference type="FunFam" id="1.10.1200.10:FF:000007">
    <property type="entry name" value="Probable polyketide synthase pks17"/>
    <property type="match status" value="4"/>
</dbReference>
<feature type="compositionally biased region" description="Basic and acidic residues" evidence="13">
    <location>
        <begin position="4547"/>
        <end position="4556"/>
    </location>
</feature>
<feature type="domain" description="PKS/mFAS DH" evidence="16">
    <location>
        <begin position="2750"/>
        <end position="3020"/>
    </location>
</feature>
<dbReference type="CDD" id="cd08956">
    <property type="entry name" value="KR_3_FAS_SDR_x"/>
    <property type="match status" value="4"/>
</dbReference>
<dbReference type="Pfam" id="PF00109">
    <property type="entry name" value="ketoacyl-synt"/>
    <property type="match status" value="4"/>
</dbReference>
<dbReference type="InterPro" id="IPR001227">
    <property type="entry name" value="Ac_transferase_dom_sf"/>
</dbReference>
<dbReference type="Pfam" id="PF00698">
    <property type="entry name" value="Acyl_transf_1"/>
    <property type="match status" value="4"/>
</dbReference>
<dbReference type="Pfam" id="PF16197">
    <property type="entry name" value="KAsynt_C_assoc"/>
    <property type="match status" value="4"/>
</dbReference>
<dbReference type="FunFam" id="3.40.47.10:FF:000019">
    <property type="entry name" value="Polyketide synthase type I"/>
    <property type="match status" value="4"/>
</dbReference>
<comment type="caution">
    <text evidence="17">The sequence shown here is derived from an EMBL/GenBank/DDBJ whole genome shotgun (WGS) entry which is preliminary data.</text>
</comment>
<evidence type="ECO:0000256" key="3">
    <source>
        <dbReference type="ARBA" id="ARBA00022679"/>
    </source>
</evidence>
<evidence type="ECO:0000256" key="5">
    <source>
        <dbReference type="ARBA" id="ARBA00023268"/>
    </source>
</evidence>
<sequence>MSESENVVPESTAPNPVVDRLAGLHRAEQERVLLEVVLRQVAEVLAAALPDAPPTADATRPFRDLGFDSLAAVDLHRRLGAATGLALPVTLVYDHPTPLAVARFALERALGEDVAVEIAAPVLAGRHDEPIAVVGIGVRYPGGSDTPEKLWDVVAQGRTVIGGFPTDRGWDLDALFDDEPGKPGKSYVRRGGFLEDAAEFDAEFFGISPREALAMDPQQRLVLETAWEALEHAGVDPLGLRGSDTGVYIGVEPQDYGPRLHQAPEGLDGYLLTGNAPSVVSGRLAYAFGLEGPTVSVDTACSGSLVALHLAVRALRNGDCSMALAGGVAIMAHPGAFTAFSTQRGLAPDGVCKPFAAAADGTGWAEGAGVVVVMRLSDALAAGHRVLGVVRGTAINQDGASNGLTAPSGPAQQKVIRRALADAGLEPSEVDMVEAHGTGTRLGDPIEAQALLATYGQGRDEPLWLGSIKSNIGHSQASAGIAGLVKVLYAMREGVLPKTLHVDAPTPNVDWGSGAVELLTESRPWPRGDQPRRGAVSSFGVSGTNAHVVLEEPPAAEPVAPPEPEPVVLVVSARGEAALRAQADRLAGFLAEPDPRTGTPPNLVDTARELATRRAALEHRAVIFAEDRDDAVRALTALARGEEAPGLVRGAKGPGLLAFLFTGQGSQRLDAGRRLYRAFPVFAKAVDAACGWLDLQLEHPLGDVMFAAPGSDLAALLDRTSYAQSALFALETALYRLVESWGVRPDVLVGHSLGGITAAHVAGVLSLEDAALLVGARGRLMQALPAGGAMVSVRAGEDEVRPLLAGREHEVDLAAVNGPRAVVLSGAEDAVLEIAGVLAERGVKTKRLRVDRAFHSPLMEPVLADFRRVAEVMTYSPPTIPVVSDVTGRPATADQLCAPEYWVGQVRRAVRFHDAVRHLADSGVTTFLELGPDPVLTAMAQDTVDDAEAAFAPLLRKDRDEVADVRAAVALAHVRGAGVDWAALLPKGVGARVDLPTYAFQRTRFWLESGPAGADAAGLGQRAADHPLVGAVVGLAGGDGVVLTGRVSRRTHPWLADHTISGAVLLPGTAFVELAVRAGDEVACPVLEELTLEAPLVLPDEGGVVLQVVVDAPGDDGRRAVTVHTRPENSPGAVVWTRHAGGVLAAGPVPAPRPLDAWPPVGERVDVSRVYADLAERGYGYGPMFRGLRAVWRHGDDVYAEVALPDGERAAAADFGLHPAVLDAALHALDAAGVGPADEVRIPFAWSDVVLHASGASAVRVRISPAGDDAVALTVADPSGAPVATIGSFVSRAVTAEQLAAARREHHESLFRLEWTGRHAAPAPAGRAVVLGASRPGITGYADLTALSTALATGAAVPEVVLYEVPVAGGDPLTAVRASVNAVLDLLRAWLADERFASSRLVVVTRDAAADDLAHASVWGLVRAARAEHPDRFALVDLDGAEASAARLVDAAATGEPELAVREGAVLAPRLARVPVVAGPSAGSFGGGTVLVTGGTGGLGAVLARHLVVGHGVRSLVLTSRRGLDAVGAVELRDELAAVGVRVEVVACDVADRVAVAGLLAGITDLTAVVHAAGVVADGTIGTLDAEQVDTVLRPKADAAWHLHELTRDRELTAFVLYSSLAALLDNPGQGNYAAANAFLNALASRRRAEGLPATALTWGLWLGQDGMGAVLDEAALQRVERSGMPGLTPAENLALLDAALSTAEPVVVPVRLDLAALSARVDGVPALLRGLVPAARRTAGGAVAGGPAPLAGLADLPEADRDAKLLELVCTHVAAVLGHGSPQAIEPRKAFRDLGFDSLAAVELRNRLNAVTGLRLPATLVFDHPTPVALVAHIREKALGAATPTAAPGHPVDRVAAVVDEPIAIVGMSCRYPGGVTTPEQLWELVANGADGITRFPEDRGWNVADLYDPEPGKPGKTYSVEGGFLADALDFDAEFFGIGPREATAMDPQQRLLLETTWEALERAGIDPSSLKGSPTGVFAGVMYHDYALRLNHIPEDLAGYLGNGSLASVASGRVSYVLGLEGPAVTVDTACSSSLVSIHLAAQALRNGECSLALAGGVTVMATPDTFLDFSLQRGLAGDGRSKSFSADADGTGWSEGVGIVVLERLSDARRNGHQVLALLRGSAVNQDGASNGLTAPNGPSQQRVIRAALASAGLSHTEVDAVEAHGTGTRLGDPIEAQAVIATYGQDRSEPLWLGSIKSNIGHTQAAAGVAGVIKMVMAMRQGVLPRTLHVGERTPQVEWSEGAVELLTEARAWPETGRPRRAGVSSFGISGTNAHLVLEQAADEPDVVRSEAPLRAPIVLSGRTDQAVRDQAARLARRLTAEPDLALPDVARSLATARAAHERRAAVVAADRDGLLAALTGLAAGDTGSGVVQGGRVPGGLAVLFTGQGSQRIGMGRELYARWPVFASVFDEVCAAVDVELGRSLAEVVFGDDQAALDDTAISQPALFAFEVALFRLFESWGVRPDHVAGHSVGEIAAAYVAGVFSLADAVKLVVSRGALMAEMRPDGGMVAVVAGEDEIRTWLAGVEDKVDVAAVNGPRSVVVSGDRAVLDELVMRWKAEGLKSRALRVSRAFHSPHAEAVSDRFREVVRSLSFAEPRVPVVSNVTGRVAEPGELTDPEYWVRHVRSAVRFHDGVRALEERGVTTYLEIGPDAVLTGLGQDCLVDPTSASMVPAVRADRSETATAALALGALFVRGAEPDWAELVGDSRVVDLPTYPFQHRRYWLDATSGPGDVTAAGLGPAGHPLLGAAVATADNGGVLLTGRLSLGTHRWLADHAAAGTTLLPGTAFVELAVRAGDQVGCDRVEELTLEAPLVLPARGGVVLQVAVGGEDATGRRAVTIHSRLDGAEDAWTRHATGFVDRAPRTAPDRLTQWPPADATRVDVAALYDELAAGGYDYGPVFRGLRAAWRSGDDVYAEVALPDGVADAAGFGLHPALLDACLHATGAGGDEGVVELPFAWTGVSLHATGATAVRVRVTPVGDHAVALLLTDPAGDPVATVEALVTRPVPVAALTVATGPDVLYRVDWVPASATPAAGALTEVTDLAELDDVPDWVLLRPAPATARSTVDAVLTAVRTWLADDRFAAARLVVTTSGAVPAGGTTVDETVAPAWGLVRAAQAENPDRFVLLDLDDPAADPRPALGSAEPEVAVRAGALLVPRLARATGGPAFEWTDEDRVLVTGGTGGLGALVARHLVGRGVRSLVLTSRQGLDATGAAELRDELTAAGARVEVVACDVADRDAVAAVLAGVDGLTAVVHAAGVLADGLVSGMTPEQVDTAWRPKADGARHLHELAGDLRAFVLFSSAAGVVDGAGQGNYAAANAYLDALAHARRARGLPAVSLAWGLWEQRSGMTAHLSEADVARMGRAGLPALPTADGLAAFDAALAADDPALVPVKLDFTALRARGGQLPPLFHGLVRPARRAAGTVRAGGADFADDLAARPAAERDRVLLDLVRAHVAAVLGHDSPQAVEPGRAFSEIGFDSLAAVELRNRLNAVTGLRLPATLVFDYATPVALATHIGATVLGDGPRVEPAPPPARPVDDPIAIVAMSCRYPGGVSTPEQLWRLVADGVDAVSEFPGDRGWDVDAIFDPEPGRAGKTYVREGGFLRDALDFDAEFFGIGPREATAMDPQQRLLLEASWEALERAGIDPLSLKGSPTGVFAGVMYHDHGTRLREVPEDIAGYIGNGSIASVLSGRVSYVLGLEGPAVSVDTACSSSLVSIHLAAQALRNGECSLALAGGVTVMATPDTFVDFSLQRGLAGDGRSKSFSADADGTGWGEGVGLLVLERLSDARRNGHQVLALLRGSAVNQDGASNGLTAPNGPSQQRVIRAALAAGGVRPAEVDVVEAHGTGTPLGDPIEAQAVIATYGQDRDTPLYLGSIKSNIGHTQAAAGVAGVIKMVLAMRAGEVPRTLHVTEPSPQVDWELGAVQLPTSTVPWPRTGRPRRAGVSSFGISGTNAHVVLEQAPAEDPADAPEPVEFGPVGAGPVPFALSGRTRAAVAQQAARLAAHLAEHPDPDLRAEDVAHSLVTTRAALEHRAVVVGEDLAELRAGVVALAEGDAAATPVEGVAGADPRVVFVFPGQGTQWAGMAVELLDSSPVFAERMAECAAALERHVDWRLLDVVRGLPGTPPLDRVDVVQPVLWSVMVSLAELWRSHGVRPDAVVGHSQGEIAAAVVAGGLSVRDGAAVVALRSLAIAEDLAGKGGMMSVLLPVEQVREHLTPGASVAAVNGPASVVLSGDPAALDAAGEALTAGGARVRRVAVDYASHSSHVEALRERLAEVLAGIAPRTGSVPFYSTVTAEPVDTATLDADYWYANLRETVDFIGATRALVADGHTVFVECSPHPVLTAAVQDTADAGGVEVAAVGSLRRDDGGPRRLLLSLAEAWTRGAPVDWAGLLADAAPRTVDLPTYAFQRRRFWLDATAPAGDVSSAGLGSAEHPLLGAVVTVADADEVLLSGRLSLSSHAWLADHALSGTPLLPGTAFVELALRAGDEVGCDLVEQLTIEAPLPLPGRGGVRVQVRVGASDPTGRRAVTVHSRPDDRDGPWTRHASGSLAETGAEADFELTAWPPAGAEPVDLTGAYDVLADRGYQYGPALRGLRAAWRAGAEVYAEVALPEVVTATGFGLHPALLDAALHAALVVEDASGPPQVPFEWTGVGLFATGATALRVRLTPSGANGLAIRIADHTGAPVAAVAALLSREVSAPAGGVADALFGIDWTPLTAEPTTGRIVVLGGGLGKYVPQVAGLAELTDVPDWAVLPVVPAGDRSTVDDVLAVVRDWLADERFAAARLVVLTRGGADAGDAPVDPAVAAVHGLVRAAASEHPDRFVLVDTDRWPVGWDELTSALGAGEPEVAIRDEELFARRLVRVPVVAGPSAGSFGGGTVLVTGGTGGLGAVLARHLVVGHGVRSLVLTSRRGLDAVGAVELRDELAAVGVRVEVVACDVADRVAVAGLLAGITDLTAVVHAAAALDDALVTDLDDARFDTAWRPKADGARHLHELTGDLTAFVAFSSAAGAVDGGGQGNYAAANAYVDGLVHARRAAGLPGTSLAWGFWQQRSGMTAHLTDADVARLARSGLLGLTTEEGLALFDAALAADRALLVPMRLDTAALRARGEVPALFRALVRKPARRVSGPSAAGGPSLADRLTALPGTERDHLLLELVRTHVAAVLGHDGVEAVEPRKAFRDLGFDSLASVELRNRLNAVTGLRLPATLVFDHPTPVVLAALLKSELLGEDTPVRTAPTPAAVSDDPIVVVGMGCRFPGGVTTPEQLWQLLAAGRDGISPLPSDRGWDVEALYDPEPGKAGRFCALEGGFLHDAADFDPAFFGISPREALAMDPQQRLLLETSWEALERAGIDPTGLRGSHTGVFVGIMYNDYATRLNHIPEDLAGYLGNGSLASVASGRLSYVFGFEGPSLSVDTACSSSLVSIHLAAQALRNGECSLALAGGVSVMATPDTLIDFSLQRGLAPDGRAKSFSADADGTAMSEGVGIVVLERLSDARRNGHQVLALVRGSAVNQDGASNGLTAPNGPSQQRVIRAALASAGLSHTEVDAVEAHGTGTRLGDPIEAQAVIATYGQDRPEPLYLGSVKSNFGHTQAAAGVAGVIKMVMAMREGVLPKTLHVGERTPQVEWSEGAVELLTEARAWPETGRPRRAGVSSFGISGTNAHLVLEQAPAPEPAPVDTDTAAPVAPLLVSAVGEAALRAQAANLRAALVDGLPLADVVRAAATTRSALEHRAAVSATDPDAVVAALDALARDGEGPGVVRADRSAGRLAVLFTGQGSQRVGMGRELHARWPVFASVFDEVCAAVDVELGRSLAEVVFGDDQAALDDTAISQPALFAFEVALFRLFESWGVRPDFVAGHSVGEIVAAHVAGVFSLADAVKLVVSRGALMGEMRSDGGMVAVVATEEEVRRWLVGSEGRVDVAAVNGPRSVVVSGDRAVLDELVVRWRAEGRKTRALRVSRAFHSPHAEPVLDRFREVVRSLSCAEPRVPVVSNVTGRVAEPGELTDPEYWVRHVRGAVRFHDGVRALEDQGVTTYLEIGPDAVLTGLAQECLLDPTSAFLAPASRADRSETATAALALGALFVRGAEPDWSAVFAGSGTRVVDLPTYPFQRRRYWLDVVDGGAGHPLAGEVVALADDGVLLTGRVSPAAQPWLADHAVAGRVLVPGAVLAELAVHAGDQVGCDRVEELTLEAPLVLPARGAVVLQVAVSGPDPSARRSLTVHTRPDVPGSEWTRHATGVLATGLAAPAVDWDEWPPAGAVEVDLTGWYDALADRGYAYGPAFRGLVAAWRRGDDVFGEVVADDATAAGADRFGLHPALLDAALHTTGLLDDEDGDGVSVPFAWRDVVLHASGASVLRVRLSRAGDGGYTFELADAAGAPVASVGSLAVRPLPVPEQGSAALHRVDWTPAPGAAGAPVRAAVVAPEPRFGAVAHPDVASAAASGADFVLLPLEPTSGDDPAAAGREAVTRLVDVLRDWVRGAPAARLVVVTTGAVAVAQDESAVNLAHAPLWGLLRSVQAEHPGLVVALDVDGRAESDHAVTAALASDEPQVAVRGGRVHVPRLVRAADGVRPDFGAGTVLVTGGAGGIGAAVARHLVTAHGVRRLLLVGRRGPATPGVEELVADLAAAGAAVEVAACDVADRDALAALVAGVELSAVVHAAGVVDDALLTDLTADQVDAAWRPKAEAAWHLHELTHDHDLKAFVLFSSLVSVLGGAGQTAYAAANAFLDGLARARRAQGLPATALAWGLWHGVDSGMTAGLDDRDLRRMAESGVVALSPREGLALFDAAVAGDRAELVPARVDFAAARSAPGPVAAVLRGVPRGGRRAARAVEPDAVRLDALSPGDLRAHLLELVRAATAAVLGHDGPQAVDPAKGFLDLGFDSLAAVELRNRLGERLDVRLSATLVYDHPTPAEVADFLVVELGGAGEAAPSLEDELARLEAVLDVTAPGEEERARVEARLRALVARLAPGVPESGNGEASLDAVTADELFDILDEELETTD</sequence>
<dbReference type="SMART" id="SM00826">
    <property type="entry name" value="PKS_DH"/>
    <property type="match status" value="4"/>
</dbReference>
<dbReference type="RefSeq" id="WP_123741781.1">
    <property type="nucleotide sequence ID" value="NZ_RJKM01000001.1"/>
</dbReference>
<feature type="domain" description="Ketosynthase family 3 (KS3)" evidence="15">
    <location>
        <begin position="1861"/>
        <end position="2285"/>
    </location>
</feature>
<dbReference type="InterPro" id="IPR014043">
    <property type="entry name" value="Acyl_transferase_dom"/>
</dbReference>
<evidence type="ECO:0000256" key="6">
    <source>
        <dbReference type="ARBA" id="ARBA00023315"/>
    </source>
</evidence>
<dbReference type="Pfam" id="PF22953">
    <property type="entry name" value="SpnB_Rossmann"/>
    <property type="match status" value="4"/>
</dbReference>
<feature type="domain" description="Carrier" evidence="14">
    <location>
        <begin position="3455"/>
        <end position="3530"/>
    </location>
</feature>
<feature type="active site" description="Proton acceptor; for dehydratase activity" evidence="12">
    <location>
        <position position="2782"/>
    </location>
</feature>
<feature type="region of interest" description="N-terminal hotdog fold" evidence="12">
    <location>
        <begin position="1026"/>
        <end position="1151"/>
    </location>
</feature>
<keyword evidence="6" id="KW-0012">Acyltransferase</keyword>
<dbReference type="Gene3D" id="3.40.50.720">
    <property type="entry name" value="NAD(P)-binding Rossmann-like Domain"/>
    <property type="match status" value="4"/>
</dbReference>
<dbReference type="PROSITE" id="PS50075">
    <property type="entry name" value="CARRIER"/>
    <property type="match status" value="5"/>
</dbReference>
<feature type="domain" description="Carrier" evidence="14">
    <location>
        <begin position="6865"/>
        <end position="6940"/>
    </location>
</feature>
<feature type="region of interest" description="C-terminal hotdog fold" evidence="12">
    <location>
        <begin position="6275"/>
        <end position="6413"/>
    </location>
</feature>
<dbReference type="Gene3D" id="3.10.129.110">
    <property type="entry name" value="Polyketide synthase dehydratase"/>
    <property type="match status" value="4"/>
</dbReference>
<keyword evidence="2" id="KW-0597">Phosphoprotein</keyword>
<dbReference type="EC" id="2.3.1.94" evidence="11"/>
<dbReference type="FunFam" id="3.40.366.10:FF:000002">
    <property type="entry name" value="Probable polyketide synthase 2"/>
    <property type="match status" value="4"/>
</dbReference>
<dbReference type="Pfam" id="PF00550">
    <property type="entry name" value="PP-binding"/>
    <property type="match status" value="5"/>
</dbReference>
<feature type="domain" description="Ketosynthase family 3 (KS3)" evidence="15">
    <location>
        <begin position="128"/>
        <end position="552"/>
    </location>
</feature>
<dbReference type="SUPFAM" id="SSF51735">
    <property type="entry name" value="NAD(P)-binding Rossmann-fold domains"/>
    <property type="match status" value="8"/>
</dbReference>
<comment type="pathway">
    <text evidence="9">Antibiotic biosynthesis; erythromycin biosynthesis.</text>
</comment>
<keyword evidence="5" id="KW-0511">Multifunctional enzyme</keyword>
<evidence type="ECO:0000259" key="15">
    <source>
        <dbReference type="PROSITE" id="PS52004"/>
    </source>
</evidence>
<dbReference type="EMBL" id="RJKM01000001">
    <property type="protein sequence ID" value="ROP35684.1"/>
    <property type="molecule type" value="Genomic_DNA"/>
</dbReference>
<feature type="region of interest" description="Disordered" evidence="13">
    <location>
        <begin position="4540"/>
        <end position="4562"/>
    </location>
</feature>
<feature type="region of interest" description="N-terminal hotdog fold" evidence="12">
    <location>
        <begin position="6141"/>
        <end position="6263"/>
    </location>
</feature>
<keyword evidence="4" id="KW-0677">Repeat</keyword>
<dbReference type="SUPFAM" id="SSF47336">
    <property type="entry name" value="ACP-like"/>
    <property type="match status" value="5"/>
</dbReference>
<feature type="active site" description="Proton acceptor; for dehydratase activity" evidence="12">
    <location>
        <position position="4480"/>
    </location>
</feature>
<dbReference type="Gene3D" id="3.40.47.10">
    <property type="match status" value="4"/>
</dbReference>
<feature type="domain" description="PKS/mFAS DH" evidence="16">
    <location>
        <begin position="4448"/>
        <end position="4718"/>
    </location>
</feature>
<dbReference type="SUPFAM" id="SSF52151">
    <property type="entry name" value="FabD/lysophospholipase-like"/>
    <property type="match status" value="4"/>
</dbReference>
<evidence type="ECO:0000256" key="4">
    <source>
        <dbReference type="ARBA" id="ARBA00022737"/>
    </source>
</evidence>
<evidence type="ECO:0000256" key="7">
    <source>
        <dbReference type="ARBA" id="ARBA00052442"/>
    </source>
</evidence>
<dbReference type="InterPro" id="IPR049552">
    <property type="entry name" value="PKS_DH_N"/>
</dbReference>
<dbReference type="CDD" id="cd00833">
    <property type="entry name" value="PKS"/>
    <property type="match status" value="4"/>
</dbReference>
<accession>A0A3N1GZG6</accession>
<evidence type="ECO:0000256" key="12">
    <source>
        <dbReference type="PROSITE-ProRule" id="PRU01363"/>
    </source>
</evidence>
<dbReference type="InterPro" id="IPR014031">
    <property type="entry name" value="Ketoacyl_synth_C"/>
</dbReference>
<feature type="region of interest" description="C-terminal hotdog fold" evidence="12">
    <location>
        <begin position="2885"/>
        <end position="3020"/>
    </location>
</feature>
<evidence type="ECO:0000256" key="1">
    <source>
        <dbReference type="ARBA" id="ARBA00022450"/>
    </source>
</evidence>
<comment type="subunit">
    <text evidence="10">Homodimer. Erythronolide synthase is composed of EryAI, EryAII and EryAIII multimodular (2 modules) polypeptides each coding for a functional synthase subunit which participates in 2 of the six FAS-like elongation steps required for formation of the polyketide. Module 1, 2, 3, 4, 5, and 6 participating in biosynthesis steps 1, 2, 3, 4, 5, and 6, respectively.</text>
</comment>
<dbReference type="PANTHER" id="PTHR43775">
    <property type="entry name" value="FATTY ACID SYNTHASE"/>
    <property type="match status" value="1"/>
</dbReference>
<dbReference type="PROSITE" id="PS00606">
    <property type="entry name" value="KS3_1"/>
    <property type="match status" value="3"/>
</dbReference>
<evidence type="ECO:0000259" key="14">
    <source>
        <dbReference type="PROSITE" id="PS50075"/>
    </source>
</evidence>
<dbReference type="InterPro" id="IPR016039">
    <property type="entry name" value="Thiolase-like"/>
</dbReference>
<dbReference type="Gene3D" id="1.10.1200.10">
    <property type="entry name" value="ACP-like"/>
    <property type="match status" value="5"/>
</dbReference>
<dbReference type="PROSITE" id="PS52019">
    <property type="entry name" value="PKS_MFAS_DH"/>
    <property type="match status" value="4"/>
</dbReference>
<dbReference type="Pfam" id="PF08659">
    <property type="entry name" value="KR"/>
    <property type="match status" value="4"/>
</dbReference>
<dbReference type="InterPro" id="IPR013968">
    <property type="entry name" value="PKS_KR"/>
</dbReference>
<evidence type="ECO:0000259" key="16">
    <source>
        <dbReference type="PROSITE" id="PS52019"/>
    </source>
</evidence>
<feature type="region of interest" description="C-terminal hotdog fold" evidence="12">
    <location>
        <begin position="1162"/>
        <end position="1300"/>
    </location>
</feature>
<reference evidence="17 18" key="1">
    <citation type="submission" date="2018-11" db="EMBL/GenBank/DDBJ databases">
        <title>Sequencing the genomes of 1000 actinobacteria strains.</title>
        <authorList>
            <person name="Klenk H.-P."/>
        </authorList>
    </citation>
    <scope>NUCLEOTIDE SEQUENCE [LARGE SCALE GENOMIC DNA]</scope>
    <source>
        <strain evidence="17 18">DSM 44231</strain>
    </source>
</reference>
<name>A0A3N1GZG6_9PSEU</name>
<dbReference type="Gene3D" id="3.40.366.10">
    <property type="entry name" value="Malonyl-Coenzyme A Acyl Carrier Protein, domain 2"/>
    <property type="match status" value="4"/>
</dbReference>
<dbReference type="InterPro" id="IPR055123">
    <property type="entry name" value="SpnB-like_Rossmann"/>
</dbReference>
<comment type="catalytic activity">
    <reaction evidence="7">
        <text>6 (S)-methylmalonyl-CoA + propanoyl-CoA + 6 NADPH + 12 H(+) = 6-deoxyerythronolide B + 6 CO2 + 6 NADP(+) + 7 CoA + H2O</text>
        <dbReference type="Rhea" id="RHEA:23068"/>
        <dbReference type="ChEBI" id="CHEBI:15377"/>
        <dbReference type="ChEBI" id="CHEBI:15378"/>
        <dbReference type="ChEBI" id="CHEBI:16089"/>
        <dbReference type="ChEBI" id="CHEBI:16526"/>
        <dbReference type="ChEBI" id="CHEBI:57287"/>
        <dbReference type="ChEBI" id="CHEBI:57327"/>
        <dbReference type="ChEBI" id="CHEBI:57392"/>
        <dbReference type="ChEBI" id="CHEBI:57783"/>
        <dbReference type="ChEBI" id="CHEBI:58349"/>
        <dbReference type="EC" id="2.3.1.94"/>
    </reaction>
</comment>
<feature type="domain" description="Carrier" evidence="14">
    <location>
        <begin position="32"/>
        <end position="109"/>
    </location>
</feature>
<dbReference type="Pfam" id="PF02801">
    <property type="entry name" value="Ketoacyl-synt_C"/>
    <property type="match status" value="4"/>
</dbReference>
<dbReference type="InterPro" id="IPR016035">
    <property type="entry name" value="Acyl_Trfase/lysoPLipase"/>
</dbReference>
<evidence type="ECO:0000256" key="11">
    <source>
        <dbReference type="ARBA" id="ARBA00066981"/>
    </source>
</evidence>
<dbReference type="GO" id="GO:0004315">
    <property type="term" value="F:3-oxoacyl-[acyl-carrier-protein] synthase activity"/>
    <property type="evidence" value="ECO:0007669"/>
    <property type="project" value="InterPro"/>
</dbReference>
<feature type="region of interest" description="C-terminal hotdog fold" evidence="12">
    <location>
        <begin position="4583"/>
        <end position="4718"/>
    </location>
</feature>
<feature type="active site" description="Proton acceptor; for dehydratase activity" evidence="12">
    <location>
        <position position="1058"/>
    </location>
</feature>
<dbReference type="SMART" id="SM01294">
    <property type="entry name" value="PKS_PP_betabranch"/>
    <property type="match status" value="5"/>
</dbReference>
<feature type="domain" description="PKS/mFAS DH" evidence="16">
    <location>
        <begin position="6141"/>
        <end position="6413"/>
    </location>
</feature>
<evidence type="ECO:0000256" key="8">
    <source>
        <dbReference type="ARBA" id="ARBA00060158"/>
    </source>
</evidence>
<evidence type="ECO:0000256" key="9">
    <source>
        <dbReference type="ARBA" id="ARBA00060622"/>
    </source>
</evidence>
<dbReference type="InterPro" id="IPR050091">
    <property type="entry name" value="PKS_NRPS_Biosynth_Enz"/>
</dbReference>
<dbReference type="GO" id="GO:0006633">
    <property type="term" value="P:fatty acid biosynthetic process"/>
    <property type="evidence" value="ECO:0007669"/>
    <property type="project" value="InterPro"/>
</dbReference>
<dbReference type="InterPro" id="IPR036736">
    <property type="entry name" value="ACP-like_sf"/>
</dbReference>
<dbReference type="GO" id="GO:0004312">
    <property type="term" value="F:fatty acid synthase activity"/>
    <property type="evidence" value="ECO:0007669"/>
    <property type="project" value="TreeGrafter"/>
</dbReference>
<comment type="function">
    <text evidence="8">Involved in the biosynthesis of antibiotic erythromycin via the biosynthesis of its aglycone precursor, 6-deoxyerythronolide B (6-dEB).</text>
</comment>
<evidence type="ECO:0000313" key="17">
    <source>
        <dbReference type="EMBL" id="ROP35684.1"/>
    </source>
</evidence>
<dbReference type="SMART" id="SM00827">
    <property type="entry name" value="PKS_AT"/>
    <property type="match status" value="4"/>
</dbReference>
<dbReference type="InterPro" id="IPR049551">
    <property type="entry name" value="PKS_DH_C"/>
</dbReference>
<keyword evidence="1" id="KW-0596">Phosphopantetheine</keyword>
<feature type="active site" description="Proton donor; for dehydratase activity" evidence="12">
    <location>
        <position position="4642"/>
    </location>
</feature>
<dbReference type="InterPro" id="IPR018201">
    <property type="entry name" value="Ketoacyl_synth_AS"/>
</dbReference>
<dbReference type="SMART" id="SM00823">
    <property type="entry name" value="PKS_PP"/>
    <property type="match status" value="5"/>
</dbReference>
<dbReference type="InterPro" id="IPR042104">
    <property type="entry name" value="PKS_dehydratase_sf"/>
</dbReference>
<dbReference type="InterPro" id="IPR049900">
    <property type="entry name" value="PKS_mFAS_DH"/>
</dbReference>
<evidence type="ECO:0000256" key="10">
    <source>
        <dbReference type="ARBA" id="ARBA00063272"/>
    </source>
</evidence>
<dbReference type="GO" id="GO:0031177">
    <property type="term" value="F:phosphopantetheine binding"/>
    <property type="evidence" value="ECO:0007669"/>
    <property type="project" value="InterPro"/>
</dbReference>